<protein>
    <recommendedName>
        <fullName evidence="2">GIL1/IRKI C-terminal domain-containing protein</fullName>
    </recommendedName>
</protein>
<keyword evidence="4" id="KW-1185">Reference proteome</keyword>
<organism evidence="3 4">
    <name type="scientific">Panicum virgatum</name>
    <name type="common">Blackwell switchgrass</name>
    <dbReference type="NCBI Taxonomy" id="38727"/>
    <lineage>
        <taxon>Eukaryota</taxon>
        <taxon>Viridiplantae</taxon>
        <taxon>Streptophyta</taxon>
        <taxon>Embryophyta</taxon>
        <taxon>Tracheophyta</taxon>
        <taxon>Spermatophyta</taxon>
        <taxon>Magnoliopsida</taxon>
        <taxon>Liliopsida</taxon>
        <taxon>Poales</taxon>
        <taxon>Poaceae</taxon>
        <taxon>PACMAD clade</taxon>
        <taxon>Panicoideae</taxon>
        <taxon>Panicodae</taxon>
        <taxon>Paniceae</taxon>
        <taxon>Panicinae</taxon>
        <taxon>Panicum</taxon>
        <taxon>Panicum sect. Hiantes</taxon>
    </lineage>
</organism>
<name>A0A8T0VWP4_PANVG</name>
<dbReference type="PANTHER" id="PTHR31029">
    <property type="entry name" value="CYCLIN-DEPENDENT KINASE-LIKE PROTEIN"/>
    <property type="match status" value="1"/>
</dbReference>
<dbReference type="Pfam" id="PF24994">
    <property type="entry name" value="GIL1_IRKI_C"/>
    <property type="match status" value="1"/>
</dbReference>
<evidence type="ECO:0000256" key="1">
    <source>
        <dbReference type="SAM" id="MobiDB-lite"/>
    </source>
</evidence>
<dbReference type="AlphaFoldDB" id="A0A8T0VWP4"/>
<dbReference type="Proteomes" id="UP000823388">
    <property type="component" value="Chromosome 2N"/>
</dbReference>
<feature type="region of interest" description="Disordered" evidence="1">
    <location>
        <begin position="1"/>
        <end position="29"/>
    </location>
</feature>
<gene>
    <name evidence="3" type="ORF">PVAP13_2NG384600</name>
</gene>
<dbReference type="InterPro" id="IPR042316">
    <property type="entry name" value="IRKI-like"/>
</dbReference>
<comment type="caution">
    <text evidence="3">The sequence shown here is derived from an EMBL/GenBank/DDBJ whole genome shotgun (WGS) entry which is preliminary data.</text>
</comment>
<evidence type="ECO:0000313" key="3">
    <source>
        <dbReference type="EMBL" id="KAG2635829.1"/>
    </source>
</evidence>
<sequence>MAVAAAGAEGFDPTAPSPSPSRAPASRQDVQAAIAKAVELRQLHAALLQRGAPNARAGAAASRRPAVIRLPPVASPARSRTADEEYPVFTPAYDDDECVAAAALNHICQDNRSRSENWAGVALDHGGCDDAALSDYDGLNAFSSSNSEVLFPSSNDPCLRNRGAAYKIHPAFMHSADRFLLSTGRAGHTHTSELKLPPATCNNAIRPATISSSSRVPPPSRTKNRAPQILSWLFPKSRKKAKPPEMASPAAIERGNMSQLLTEWGALSLESLKKELAEAHAHRDAALREAAEVRSSLGELATKLVSVEAYCTELKKALRQATNSPSVSRRSTRSVEASRELPMPVSHDVMVEGFLQIASEARLSVKQLCKALIHQVSDETGDGLSDRLDQLLRPYQLALAGGAGKQCSKAVLYHLEAIMNQAMYQDFENPAFQRNGAPRCLDPAEDRRQSFAAFVALRNLSWNEVLRKGTKYYSEDFSRFCDRKMSGVVATLGWSRPWPEQLLQCFFVAAKCVWLLHLLAFSFAPPLTILRVQDGRAFDQMYMEDILQGRQLVQRPCQVKVMVMPGFYVQDRVLKCRVLITRSAS</sequence>
<dbReference type="OrthoDB" id="785851at2759"/>
<dbReference type="EMBL" id="CM029040">
    <property type="protein sequence ID" value="KAG2635829.1"/>
    <property type="molecule type" value="Genomic_DNA"/>
</dbReference>
<proteinExistence type="predicted"/>
<evidence type="ECO:0000313" key="4">
    <source>
        <dbReference type="Proteomes" id="UP000823388"/>
    </source>
</evidence>
<feature type="domain" description="GIL1/IRKI C-terminal" evidence="2">
    <location>
        <begin position="529"/>
        <end position="579"/>
    </location>
</feature>
<dbReference type="PANTHER" id="PTHR31029:SF8">
    <property type="entry name" value="OS09G0488800 PROTEIN"/>
    <property type="match status" value="1"/>
</dbReference>
<reference evidence="3" key="1">
    <citation type="submission" date="2020-05" db="EMBL/GenBank/DDBJ databases">
        <title>WGS assembly of Panicum virgatum.</title>
        <authorList>
            <person name="Lovell J.T."/>
            <person name="Jenkins J."/>
            <person name="Shu S."/>
            <person name="Juenger T.E."/>
            <person name="Schmutz J."/>
        </authorList>
    </citation>
    <scope>NUCLEOTIDE SEQUENCE</scope>
    <source>
        <strain evidence="3">AP13</strain>
    </source>
</reference>
<evidence type="ECO:0000259" key="2">
    <source>
        <dbReference type="Pfam" id="PF24994"/>
    </source>
</evidence>
<dbReference type="InterPro" id="IPR056813">
    <property type="entry name" value="GIL1_IRKI_C"/>
</dbReference>
<accession>A0A8T0VWP4</accession>